<feature type="domain" description="Quercetin 2,3-dioxygenase C-terminal cupin" evidence="4">
    <location>
        <begin position="180"/>
        <end position="258"/>
    </location>
</feature>
<dbReference type="Gene3D" id="2.60.120.10">
    <property type="entry name" value="Jelly Rolls"/>
    <property type="match status" value="2"/>
</dbReference>
<dbReference type="InterPro" id="IPR011051">
    <property type="entry name" value="RmlC_Cupin_sf"/>
</dbReference>
<keyword evidence="6" id="KW-1185">Reference proteome</keyword>
<dbReference type="Pfam" id="PF17954">
    <property type="entry name" value="Pirin_C_2"/>
    <property type="match status" value="1"/>
</dbReference>
<evidence type="ECO:0000256" key="2">
    <source>
        <dbReference type="RuleBase" id="RU003457"/>
    </source>
</evidence>
<evidence type="ECO:0000313" key="5">
    <source>
        <dbReference type="EMBL" id="SNT05949.1"/>
    </source>
</evidence>
<evidence type="ECO:0000259" key="4">
    <source>
        <dbReference type="Pfam" id="PF17954"/>
    </source>
</evidence>
<evidence type="ECO:0000256" key="1">
    <source>
        <dbReference type="ARBA" id="ARBA00008416"/>
    </source>
</evidence>
<evidence type="ECO:0000259" key="3">
    <source>
        <dbReference type="Pfam" id="PF02678"/>
    </source>
</evidence>
<protein>
    <recommendedName>
        <fullName evidence="7">Quercetin 2,3-dioxygenase</fullName>
    </recommendedName>
</protein>
<proteinExistence type="inferred from homology"/>
<dbReference type="PANTHER" id="PTHR43212">
    <property type="entry name" value="QUERCETIN 2,3-DIOXYGENASE"/>
    <property type="match status" value="1"/>
</dbReference>
<dbReference type="InterPro" id="IPR041602">
    <property type="entry name" value="Quercetinase_C"/>
</dbReference>
<accession>A0A239JJH7</accession>
<dbReference type="SUPFAM" id="SSF51182">
    <property type="entry name" value="RmlC-like cupins"/>
    <property type="match status" value="1"/>
</dbReference>
<dbReference type="InterPro" id="IPR014710">
    <property type="entry name" value="RmlC-like_jellyroll"/>
</dbReference>
<dbReference type="InterPro" id="IPR012093">
    <property type="entry name" value="Pirin"/>
</dbReference>
<dbReference type="Pfam" id="PF02678">
    <property type="entry name" value="Pirin"/>
    <property type="match status" value="1"/>
</dbReference>
<sequence>MLRAGYSYSGAMPPPIPHIDVHRAGDRLKTRVAWLDSKHSFSFGQHYDPDNTHHGLLLVNNDDIVSPGKGFDTHPHRDMEIVTWVMKGSLVHQDSIGHSGVIYPGLAQRMSAGKGIMHSEKNDSWRMTGETHQEPVRFVQMWVVPDEPGITPGYEQLEIDDELLRGGLIPVASGMKKHAGQSAISISQKAAALHAARLQPGRPVTIPEAPFLHVFVASGTVQMEGVGELYEGDAVRLSSSGGQRIHASEPAEVLVWEMHSRLGG</sequence>
<dbReference type="STRING" id="398843.A3K89_23250"/>
<feature type="domain" description="Pirin N-terminal" evidence="3">
    <location>
        <begin position="30"/>
        <end position="143"/>
    </location>
</feature>
<reference evidence="6" key="1">
    <citation type="submission" date="2017-06" db="EMBL/GenBank/DDBJ databases">
        <authorList>
            <person name="Varghese N."/>
            <person name="Submissions S."/>
        </authorList>
    </citation>
    <scope>NUCLEOTIDE SEQUENCE [LARGE SCALE GENOMIC DNA]</scope>
    <source>
        <strain evidence="6">JCM 23211</strain>
    </source>
</reference>
<gene>
    <name evidence="5" type="ORF">SAMN05421642_108263</name>
</gene>
<dbReference type="InterPro" id="IPR003829">
    <property type="entry name" value="Pirin_N_dom"/>
</dbReference>
<evidence type="ECO:0008006" key="7">
    <source>
        <dbReference type="Google" id="ProtNLM"/>
    </source>
</evidence>
<organism evidence="5 6">
    <name type="scientific">Rhodococcoides kyotonense</name>
    <dbReference type="NCBI Taxonomy" id="398843"/>
    <lineage>
        <taxon>Bacteria</taxon>
        <taxon>Bacillati</taxon>
        <taxon>Actinomycetota</taxon>
        <taxon>Actinomycetes</taxon>
        <taxon>Mycobacteriales</taxon>
        <taxon>Nocardiaceae</taxon>
        <taxon>Rhodococcoides</taxon>
    </lineage>
</organism>
<evidence type="ECO:0000313" key="6">
    <source>
        <dbReference type="Proteomes" id="UP000198327"/>
    </source>
</evidence>
<dbReference type="AlphaFoldDB" id="A0A239JJH7"/>
<comment type="similarity">
    <text evidence="1 2">Belongs to the pirin family.</text>
</comment>
<dbReference type="EMBL" id="FZOW01000008">
    <property type="protein sequence ID" value="SNT05949.1"/>
    <property type="molecule type" value="Genomic_DNA"/>
</dbReference>
<name>A0A239JJH7_9NOCA</name>
<dbReference type="PANTHER" id="PTHR43212:SF3">
    <property type="entry name" value="QUERCETIN 2,3-DIOXYGENASE"/>
    <property type="match status" value="1"/>
</dbReference>
<dbReference type="Proteomes" id="UP000198327">
    <property type="component" value="Unassembled WGS sequence"/>
</dbReference>
<dbReference type="CDD" id="cd02910">
    <property type="entry name" value="cupin_Yhhw_N"/>
    <property type="match status" value="1"/>
</dbReference>